<dbReference type="PANTHER" id="PTHR10204">
    <property type="entry name" value="NAD P H OXIDOREDUCTASE-RELATED"/>
    <property type="match status" value="1"/>
</dbReference>
<comment type="caution">
    <text evidence="4">The sequence shown here is derived from an EMBL/GenBank/DDBJ whole genome shotgun (WGS) entry which is preliminary data.</text>
</comment>
<dbReference type="EC" id="1.-.-.-" evidence="4"/>
<evidence type="ECO:0000313" key="4">
    <source>
        <dbReference type="EMBL" id="MDJ1503120.1"/>
    </source>
</evidence>
<proteinExistence type="inferred from homology"/>
<dbReference type="Gene3D" id="3.40.50.360">
    <property type="match status" value="1"/>
</dbReference>
<feature type="domain" description="Flavodoxin-like fold" evidence="3">
    <location>
        <begin position="1"/>
        <end position="177"/>
    </location>
</feature>
<dbReference type="GO" id="GO:0003955">
    <property type="term" value="F:NAD(P)H dehydrogenase (quinone) activity"/>
    <property type="evidence" value="ECO:0007669"/>
    <property type="project" value="TreeGrafter"/>
</dbReference>
<keyword evidence="5" id="KW-1185">Reference proteome</keyword>
<dbReference type="GO" id="GO:0005829">
    <property type="term" value="C:cytosol"/>
    <property type="evidence" value="ECO:0007669"/>
    <property type="project" value="TreeGrafter"/>
</dbReference>
<dbReference type="EMBL" id="JASJOU010000007">
    <property type="protein sequence ID" value="MDJ1503120.1"/>
    <property type="molecule type" value="Genomic_DNA"/>
</dbReference>
<dbReference type="SUPFAM" id="SSF52218">
    <property type="entry name" value="Flavoproteins"/>
    <property type="match status" value="1"/>
</dbReference>
<evidence type="ECO:0000256" key="1">
    <source>
        <dbReference type="ARBA" id="ARBA00006252"/>
    </source>
</evidence>
<evidence type="ECO:0000313" key="5">
    <source>
        <dbReference type="Proteomes" id="UP001232063"/>
    </source>
</evidence>
<dbReference type="Proteomes" id="UP001232063">
    <property type="component" value="Unassembled WGS sequence"/>
</dbReference>
<keyword evidence="2 4" id="KW-0560">Oxidoreductase</keyword>
<organism evidence="4 5">
    <name type="scientific">Xanthocytophaga agilis</name>
    <dbReference type="NCBI Taxonomy" id="3048010"/>
    <lineage>
        <taxon>Bacteria</taxon>
        <taxon>Pseudomonadati</taxon>
        <taxon>Bacteroidota</taxon>
        <taxon>Cytophagia</taxon>
        <taxon>Cytophagales</taxon>
        <taxon>Rhodocytophagaceae</taxon>
        <taxon>Xanthocytophaga</taxon>
    </lineage>
</organism>
<sequence>MKTLIINGHPNKNSYCSQLAAAYYSGAQKRNSEAHLLHLYELHFDVSLKEGYSGNLLEPDLLRAQELITWSDHIVFVYPTWWWTMPALLKGFIDRVFVPGFAFKYESDKPLPEKLLKHKTATLLVTMDSPKWYYRWWMKNAGHWVMKQGVLAFCGINKTKVVTIDQMRKLTPQQRNRWIEKVEAIAMQR</sequence>
<name>A0AAE3R4P0_9BACT</name>
<dbReference type="AlphaFoldDB" id="A0AAE3R4P0"/>
<dbReference type="InterPro" id="IPR051545">
    <property type="entry name" value="NAD(P)H_dehydrogenase_qn"/>
</dbReference>
<evidence type="ECO:0000256" key="2">
    <source>
        <dbReference type="ARBA" id="ARBA00023002"/>
    </source>
</evidence>
<reference evidence="4" key="1">
    <citation type="submission" date="2023-05" db="EMBL/GenBank/DDBJ databases">
        <authorList>
            <person name="Zhang X."/>
        </authorList>
    </citation>
    <scope>NUCLEOTIDE SEQUENCE</scope>
    <source>
        <strain evidence="4">BD1B2-1</strain>
    </source>
</reference>
<dbReference type="RefSeq" id="WP_314513613.1">
    <property type="nucleotide sequence ID" value="NZ_JASJOU010000007.1"/>
</dbReference>
<gene>
    <name evidence="4" type="ORF">QNI22_20800</name>
</gene>
<evidence type="ECO:0000259" key="3">
    <source>
        <dbReference type="Pfam" id="PF02525"/>
    </source>
</evidence>
<dbReference type="Pfam" id="PF02525">
    <property type="entry name" value="Flavodoxin_2"/>
    <property type="match status" value="1"/>
</dbReference>
<comment type="similarity">
    <text evidence="1">Belongs to the NAD(P)H dehydrogenase (quinone) family.</text>
</comment>
<dbReference type="InterPro" id="IPR029039">
    <property type="entry name" value="Flavoprotein-like_sf"/>
</dbReference>
<dbReference type="EC" id="1.6.99.-" evidence="4"/>
<dbReference type="InterPro" id="IPR003680">
    <property type="entry name" value="Flavodoxin_fold"/>
</dbReference>
<dbReference type="PANTHER" id="PTHR10204:SF34">
    <property type="entry name" value="NAD(P)H DEHYDROGENASE [QUINONE] 1 ISOFORM 1"/>
    <property type="match status" value="1"/>
</dbReference>
<accession>A0AAE3R4P0</accession>
<protein>
    <submittedName>
        <fullName evidence="4">NAD(P)H-dependent oxidoreductase</fullName>
        <ecNumber evidence="4">1.-.-.-</ecNumber>
        <ecNumber evidence="4">1.6.99.-</ecNumber>
    </submittedName>
</protein>